<protein>
    <submittedName>
        <fullName evidence="5">Acetyl-CoA synthetase-like protein</fullName>
    </submittedName>
</protein>
<proteinExistence type="predicted"/>
<dbReference type="CDD" id="cd04433">
    <property type="entry name" value="AFD_class_I"/>
    <property type="match status" value="1"/>
</dbReference>
<dbReference type="PROSITE" id="PS50075">
    <property type="entry name" value="CARRIER"/>
    <property type="match status" value="1"/>
</dbReference>
<dbReference type="Pfam" id="PF00975">
    <property type="entry name" value="Thioesterase"/>
    <property type="match status" value="1"/>
</dbReference>
<dbReference type="InterPro" id="IPR045851">
    <property type="entry name" value="AMP-bd_C_sf"/>
</dbReference>
<evidence type="ECO:0000256" key="3">
    <source>
        <dbReference type="SAM" id="MobiDB-lite"/>
    </source>
</evidence>
<dbReference type="PANTHER" id="PTHR43201">
    <property type="entry name" value="ACYL-COA SYNTHETASE"/>
    <property type="match status" value="1"/>
</dbReference>
<dbReference type="SMART" id="SM00823">
    <property type="entry name" value="PKS_PP"/>
    <property type="match status" value="1"/>
</dbReference>
<gene>
    <name evidence="5" type="ORF">BDV39DRAFT_199404</name>
</gene>
<dbReference type="PROSITE" id="PS00012">
    <property type="entry name" value="PHOSPHOPANTETHEINE"/>
    <property type="match status" value="1"/>
</dbReference>
<organism evidence="5 6">
    <name type="scientific">Aspergillus sergii</name>
    <dbReference type="NCBI Taxonomy" id="1034303"/>
    <lineage>
        <taxon>Eukaryota</taxon>
        <taxon>Fungi</taxon>
        <taxon>Dikarya</taxon>
        <taxon>Ascomycota</taxon>
        <taxon>Pezizomycotina</taxon>
        <taxon>Eurotiomycetes</taxon>
        <taxon>Eurotiomycetidae</taxon>
        <taxon>Eurotiales</taxon>
        <taxon>Aspergillaceae</taxon>
        <taxon>Aspergillus</taxon>
        <taxon>Aspergillus subgen. Circumdati</taxon>
    </lineage>
</organism>
<feature type="region of interest" description="Disordered" evidence="3">
    <location>
        <begin position="1"/>
        <end position="21"/>
    </location>
</feature>
<evidence type="ECO:0000313" key="6">
    <source>
        <dbReference type="Proteomes" id="UP000325945"/>
    </source>
</evidence>
<dbReference type="PANTHER" id="PTHR43201:SF30">
    <property type="entry name" value="AMP-DEPENDENT SYNTHETASE_LIGASE DOMAIN-CONTAINING PROTEIN"/>
    <property type="match status" value="1"/>
</dbReference>
<dbReference type="AlphaFoldDB" id="A0A5N6XJW4"/>
<dbReference type="InterPro" id="IPR025110">
    <property type="entry name" value="AMP-bd_C"/>
</dbReference>
<evidence type="ECO:0000313" key="5">
    <source>
        <dbReference type="EMBL" id="KAE8333053.1"/>
    </source>
</evidence>
<keyword evidence="2" id="KW-0597">Phosphoprotein</keyword>
<dbReference type="Gene3D" id="3.40.50.12780">
    <property type="entry name" value="N-terminal domain of ligase-like"/>
    <property type="match status" value="1"/>
</dbReference>
<dbReference type="SUPFAM" id="SSF47336">
    <property type="entry name" value="ACP-like"/>
    <property type="match status" value="1"/>
</dbReference>
<name>A0A5N6XJW4_9EURO</name>
<dbReference type="InterPro" id="IPR036736">
    <property type="entry name" value="ACP-like_sf"/>
</dbReference>
<dbReference type="Gene3D" id="3.40.50.1820">
    <property type="entry name" value="alpha/beta hydrolase"/>
    <property type="match status" value="1"/>
</dbReference>
<dbReference type="InterPro" id="IPR020806">
    <property type="entry name" value="PKS_PP-bd"/>
</dbReference>
<dbReference type="Gene3D" id="1.10.1200.10">
    <property type="entry name" value="ACP-like"/>
    <property type="match status" value="1"/>
</dbReference>
<keyword evidence="1" id="KW-0596">Phosphopantetheine</keyword>
<evidence type="ECO:0000259" key="4">
    <source>
        <dbReference type="PROSITE" id="PS50075"/>
    </source>
</evidence>
<dbReference type="Pfam" id="PF13193">
    <property type="entry name" value="AMP-binding_C"/>
    <property type="match status" value="1"/>
</dbReference>
<reference evidence="6" key="1">
    <citation type="submission" date="2019-04" db="EMBL/GenBank/DDBJ databases">
        <title>Friends and foes A comparative genomics studyof 23 Aspergillus species from section Flavi.</title>
        <authorList>
            <consortium name="DOE Joint Genome Institute"/>
            <person name="Kjaerbolling I."/>
            <person name="Vesth T."/>
            <person name="Frisvad J.C."/>
            <person name="Nybo J.L."/>
            <person name="Theobald S."/>
            <person name="Kildgaard S."/>
            <person name="Isbrandt T."/>
            <person name="Kuo A."/>
            <person name="Sato A."/>
            <person name="Lyhne E.K."/>
            <person name="Kogle M.E."/>
            <person name="Wiebenga A."/>
            <person name="Kun R.S."/>
            <person name="Lubbers R.J."/>
            <person name="Makela M.R."/>
            <person name="Barry K."/>
            <person name="Chovatia M."/>
            <person name="Clum A."/>
            <person name="Daum C."/>
            <person name="Haridas S."/>
            <person name="He G."/>
            <person name="LaButti K."/>
            <person name="Lipzen A."/>
            <person name="Mondo S."/>
            <person name="Riley R."/>
            <person name="Salamov A."/>
            <person name="Simmons B.A."/>
            <person name="Magnuson J.K."/>
            <person name="Henrissat B."/>
            <person name="Mortensen U.H."/>
            <person name="Larsen T.O."/>
            <person name="Devries R.P."/>
            <person name="Grigoriev I.V."/>
            <person name="Machida M."/>
            <person name="Baker S.E."/>
            <person name="Andersen M.R."/>
        </authorList>
    </citation>
    <scope>NUCLEOTIDE SEQUENCE [LARGE SCALE GENOMIC DNA]</scope>
    <source>
        <strain evidence="6">CBS 130017</strain>
    </source>
</reference>
<dbReference type="GO" id="GO:0031956">
    <property type="term" value="F:medium-chain fatty acid-CoA ligase activity"/>
    <property type="evidence" value="ECO:0007669"/>
    <property type="project" value="TreeGrafter"/>
</dbReference>
<dbReference type="InterPro" id="IPR001031">
    <property type="entry name" value="Thioesterase"/>
</dbReference>
<dbReference type="Pfam" id="PF00550">
    <property type="entry name" value="PP-binding"/>
    <property type="match status" value="1"/>
</dbReference>
<dbReference type="InterPro" id="IPR029058">
    <property type="entry name" value="AB_hydrolase_fold"/>
</dbReference>
<dbReference type="Proteomes" id="UP000325945">
    <property type="component" value="Unassembled WGS sequence"/>
</dbReference>
<dbReference type="SUPFAM" id="SSF53474">
    <property type="entry name" value="alpha/beta-Hydrolases"/>
    <property type="match status" value="1"/>
</dbReference>
<sequence length="1062" mass="115663">MSSSPVSELHGDPLLHQPSSIGEDFDRSVRNYPLNLAIISTHQPSNLYGVQSVALNDAEYHRHPYLRWTYQDLDRCITRLTLSLASRGISKGTPFFTFLPNTVEYVMATFAAYRLGCIHTPINPRNLSNPAEVEHMIRTVNDNWQSEHIVILSSGADVLQQIDQLDLHMNRIRIAVDDAADGWISFKDFMVVPGFLPQLPHPSESRESSDDASVLFTSGTTALPKACLIRGKTLLSTQHWSPNPAWVDPRDIIAVAIPNNHAFFILQAYSAWTHGATVVFPGPRFVPQVMIDTLQRERCTHTALVPTMVHALVGVKPSNGGKVGSLLGITLSAASISPTVVELCLNDLGAAGVHVHYGMTEGVNAQAPPITDVEATRHQGNLPVGRPARGAKIRICDPDGGTTPLARGTPGELHFAGPQLISGYIDLGYDKFYIGDDGNWWFPTGDQAVVDNEGRLYIVGRYKETIIRGGENIAPNAIEAVLHRYPTLQALQPQIVGAPDPIAGDVPVAIVNQEVGSDVTRQLKETVRANMGNMFVPVDVISLQTLGLDDYPKTMSGKIQKVKLAAIVREFRQTTTPAQDKSNTPALEETIKDLWAQMVGVDASLIDATSTVENWADSTTLAGARKAIWHEMGRGVSWSDWEAADTISAQVGLIQRAGPISPSSPPSSDSSSDGHSRAITPISSPEACSSGASVMASLMASIAAITGTDMSNVDGEFRLADLGVDSITGLNVLNRVKKETGLELSTSIFFDTHTLGELAESIGAPALSSLPNTSNTPEKRKLCFAKLLHGQPRPDTPSLYLFPPASGYPFSFANLSPFPDNRAVYTFGSPYLSSAAKSSWSVTDMAFAYIDKIRSLQPHGPYLLGGWSLGGIVSYEVAFHLRSQGEKIIGLIMFDSPVPKHVPNMPDPTFELFKLANILQPIVRDGKSYVETPLFRQAHIADTIRAVNRYQPRPIEASGSSEPLPIFIIWAMIGEDEKLLEKIAEAGELMEQYGPDTDRRVDDGWTFERRKVVGPGGWDQLVGVDNVDWRTVEGDHEGILWPPLADTTSQYMHEAVDRFGSS</sequence>
<dbReference type="Pfam" id="PF00501">
    <property type="entry name" value="AMP-binding"/>
    <property type="match status" value="1"/>
</dbReference>
<dbReference type="GO" id="GO:0006631">
    <property type="term" value="P:fatty acid metabolic process"/>
    <property type="evidence" value="ECO:0007669"/>
    <property type="project" value="TreeGrafter"/>
</dbReference>
<evidence type="ECO:0000256" key="1">
    <source>
        <dbReference type="ARBA" id="ARBA00022450"/>
    </source>
</evidence>
<feature type="region of interest" description="Disordered" evidence="3">
    <location>
        <begin position="656"/>
        <end position="686"/>
    </location>
</feature>
<dbReference type="InterPro" id="IPR000873">
    <property type="entry name" value="AMP-dep_synth/lig_dom"/>
</dbReference>
<dbReference type="SUPFAM" id="SSF56801">
    <property type="entry name" value="Acetyl-CoA synthetase-like"/>
    <property type="match status" value="1"/>
</dbReference>
<dbReference type="GO" id="GO:0031177">
    <property type="term" value="F:phosphopantetheine binding"/>
    <property type="evidence" value="ECO:0007669"/>
    <property type="project" value="InterPro"/>
</dbReference>
<accession>A0A5N6XJW4</accession>
<evidence type="ECO:0000256" key="2">
    <source>
        <dbReference type="ARBA" id="ARBA00022553"/>
    </source>
</evidence>
<dbReference type="InterPro" id="IPR006162">
    <property type="entry name" value="Ppantetheine_attach_site"/>
</dbReference>
<dbReference type="InterPro" id="IPR009081">
    <property type="entry name" value="PP-bd_ACP"/>
</dbReference>
<feature type="domain" description="Carrier" evidence="4">
    <location>
        <begin position="689"/>
        <end position="766"/>
    </location>
</feature>
<keyword evidence="6" id="KW-1185">Reference proteome</keyword>
<dbReference type="InterPro" id="IPR042099">
    <property type="entry name" value="ANL_N_sf"/>
</dbReference>
<dbReference type="EMBL" id="ML741763">
    <property type="protein sequence ID" value="KAE8333053.1"/>
    <property type="molecule type" value="Genomic_DNA"/>
</dbReference>
<dbReference type="Gene3D" id="3.30.300.30">
    <property type="match status" value="1"/>
</dbReference>